<dbReference type="AlphaFoldDB" id="A0A7R7TR65"/>
<evidence type="ECO:0000259" key="5">
    <source>
        <dbReference type="PROSITE" id="PS51898"/>
    </source>
</evidence>
<dbReference type="PROSITE" id="PS51900">
    <property type="entry name" value="CB"/>
    <property type="match status" value="1"/>
</dbReference>
<accession>A0A7R7TR65</accession>
<evidence type="ECO:0000256" key="2">
    <source>
        <dbReference type="ARBA" id="ARBA00023125"/>
    </source>
</evidence>
<dbReference type="SUPFAM" id="SSF56349">
    <property type="entry name" value="DNA breaking-rejoining enzymes"/>
    <property type="match status" value="1"/>
</dbReference>
<dbReference type="EMBL" id="AP024237">
    <property type="protein sequence ID" value="BCO36219.1"/>
    <property type="molecule type" value="Genomic_DNA"/>
</dbReference>
<dbReference type="EMBL" id="AP024237">
    <property type="protein sequence ID" value="BCO36424.1"/>
    <property type="molecule type" value="Genomic_DNA"/>
</dbReference>
<keyword evidence="1" id="KW-0229">DNA integration</keyword>
<dbReference type="InterPro" id="IPR004107">
    <property type="entry name" value="Integrase_SAM-like_N"/>
</dbReference>
<dbReference type="PROSITE" id="PS51898">
    <property type="entry name" value="TYR_RECOMBINASE"/>
    <property type="match status" value="1"/>
</dbReference>
<evidence type="ECO:0000313" key="7">
    <source>
        <dbReference type="EMBL" id="BCO34915.1"/>
    </source>
</evidence>
<sequence length="348" mass="37936">MFMPCLVRHHRGAELAAITLGHPLLDDYLAFVAARARTNTWLAVASDLKIFFGVVAKEPTQVSAADVFAFLAFQRTARLGERVVRLEDGEPGLAARTIARRLSSVRGLYAYLAARGDTGVSRNPVPTSLAARRPGARRGKGGMALIRTPRTLPRVLAPSEVDALRAALRTHRDRAMVEAMLLGGLRRCEVLGLRLDDVNAGERRVFVAEGKGGRQRMVPVSARFFASLGDYLDQERPRTSTDRVFVVLKGPRRGEPLSAAGLDEILDGARARAGLTQATCHQLRHTCFTRLREAGMALEAIQAQAGHASIDSTRIYLHLANDWLEREYLRAAEAIEAQVVASGEAAEA</sequence>
<feature type="domain" description="Core-binding (CB)" evidence="6">
    <location>
        <begin position="19"/>
        <end position="113"/>
    </location>
</feature>
<dbReference type="PANTHER" id="PTHR30349">
    <property type="entry name" value="PHAGE INTEGRASE-RELATED"/>
    <property type="match status" value="1"/>
</dbReference>
<keyword evidence="3" id="KW-0233">DNA recombination</keyword>
<proteinExistence type="predicted"/>
<evidence type="ECO:0000313" key="14">
    <source>
        <dbReference type="EMBL" id="BCO36436.1"/>
    </source>
</evidence>
<dbReference type="EMBL" id="AP024237">
    <property type="protein sequence ID" value="BCO34925.1"/>
    <property type="molecule type" value="Genomic_DNA"/>
</dbReference>
<evidence type="ECO:0000313" key="9">
    <source>
        <dbReference type="EMBL" id="BCO36219.1"/>
    </source>
</evidence>
<evidence type="ECO:0000313" key="13">
    <source>
        <dbReference type="EMBL" id="BCO36424.1"/>
    </source>
</evidence>
<dbReference type="EMBL" id="AP024237">
    <property type="protein sequence ID" value="BCO37448.1"/>
    <property type="molecule type" value="Genomic_DNA"/>
</dbReference>
<dbReference type="Pfam" id="PF00589">
    <property type="entry name" value="Phage_integrase"/>
    <property type="match status" value="1"/>
</dbReference>
<dbReference type="InterPro" id="IPR013762">
    <property type="entry name" value="Integrase-like_cat_sf"/>
</dbReference>
<dbReference type="InterPro" id="IPR050090">
    <property type="entry name" value="Tyrosine_recombinase_XerCD"/>
</dbReference>
<evidence type="ECO:0000256" key="4">
    <source>
        <dbReference type="PROSITE-ProRule" id="PRU01248"/>
    </source>
</evidence>
<gene>
    <name evidence="10" type="primary">xerD_6</name>
    <name evidence="7" type="synonym">xerD_1</name>
    <name evidence="12" type="synonym">xerD_11</name>
    <name evidence="13" type="synonym">xerD_12</name>
    <name evidence="14" type="synonym">xerD_14</name>
    <name evidence="15" type="synonym">xerD_15</name>
    <name evidence="8" type="synonym">xerD_2</name>
    <name evidence="9" type="synonym">xerD_5</name>
    <name evidence="11" type="synonym">xerD_8</name>
    <name evidence="7" type="ORF">MHEC_13480</name>
    <name evidence="8" type="ORF">MHEC_13580</name>
    <name evidence="9" type="ORF">MHEC_26520</name>
    <name evidence="10" type="ORF">MHEC_27930</name>
    <name evidence="11" type="ORF">MHEC_28070</name>
    <name evidence="12" type="ORF">MHEC_28400</name>
    <name evidence="13" type="ORF">MHEC_28570</name>
    <name evidence="14" type="ORF">MHEC_28690</name>
    <name evidence="15" type="ORF">MHEC_38810</name>
</gene>
<dbReference type="InterPro" id="IPR044068">
    <property type="entry name" value="CB"/>
</dbReference>
<evidence type="ECO:0000259" key="6">
    <source>
        <dbReference type="PROSITE" id="PS51900"/>
    </source>
</evidence>
<dbReference type="EMBL" id="AP024237">
    <property type="protein sequence ID" value="BCO36436.1"/>
    <property type="molecule type" value="Genomic_DNA"/>
</dbReference>
<reference evidence="10 16" key="1">
    <citation type="submission" date="2020-12" db="EMBL/GenBank/DDBJ databases">
        <title>Complete genome sequence of Mycobacterium heckeshornense JCM 15655T, closely related to a pathogenic non-tuberculous mycobacterial species Mycobacterium xenopi.</title>
        <authorList>
            <person name="Yoshida M."/>
            <person name="Fukano H."/>
            <person name="Asakura T."/>
            <person name="Suzuki M."/>
            <person name="Hoshino Y."/>
        </authorList>
    </citation>
    <scope>NUCLEOTIDE SEQUENCE [LARGE SCALE GENOMIC DNA]</scope>
    <source>
        <strain evidence="10 16">JCM 15655</strain>
    </source>
</reference>
<dbReference type="InterPro" id="IPR011010">
    <property type="entry name" value="DNA_brk_join_enz"/>
</dbReference>
<dbReference type="GO" id="GO:0006310">
    <property type="term" value="P:DNA recombination"/>
    <property type="evidence" value="ECO:0007669"/>
    <property type="project" value="UniProtKB-KW"/>
</dbReference>
<evidence type="ECO:0000313" key="10">
    <source>
        <dbReference type="EMBL" id="BCO36360.1"/>
    </source>
</evidence>
<evidence type="ECO:0000313" key="15">
    <source>
        <dbReference type="EMBL" id="BCO37448.1"/>
    </source>
</evidence>
<evidence type="ECO:0000313" key="12">
    <source>
        <dbReference type="EMBL" id="BCO36407.1"/>
    </source>
</evidence>
<evidence type="ECO:0000256" key="3">
    <source>
        <dbReference type="ARBA" id="ARBA00023172"/>
    </source>
</evidence>
<dbReference type="Gene3D" id="1.10.443.10">
    <property type="entry name" value="Intergrase catalytic core"/>
    <property type="match status" value="1"/>
</dbReference>
<dbReference type="EMBL" id="AP024237">
    <property type="protein sequence ID" value="BCO36407.1"/>
    <property type="molecule type" value="Genomic_DNA"/>
</dbReference>
<protein>
    <submittedName>
        <fullName evidence="10">Tyrosine recombinase XerD</fullName>
    </submittedName>
</protein>
<name>A0A7R7TR65_9MYCO</name>
<keyword evidence="16" id="KW-1185">Reference proteome</keyword>
<evidence type="ECO:0000313" key="11">
    <source>
        <dbReference type="EMBL" id="BCO36374.1"/>
    </source>
</evidence>
<dbReference type="GO" id="GO:0003677">
    <property type="term" value="F:DNA binding"/>
    <property type="evidence" value="ECO:0007669"/>
    <property type="project" value="UniProtKB-UniRule"/>
</dbReference>
<organism evidence="10 16">
    <name type="scientific">Mycobacterium heckeshornense</name>
    <dbReference type="NCBI Taxonomy" id="110505"/>
    <lineage>
        <taxon>Bacteria</taxon>
        <taxon>Bacillati</taxon>
        <taxon>Actinomycetota</taxon>
        <taxon>Actinomycetes</taxon>
        <taxon>Mycobacteriales</taxon>
        <taxon>Mycobacteriaceae</taxon>
        <taxon>Mycobacterium</taxon>
    </lineage>
</organism>
<keyword evidence="2 4" id="KW-0238">DNA-binding</keyword>
<dbReference type="GO" id="GO:0015074">
    <property type="term" value="P:DNA integration"/>
    <property type="evidence" value="ECO:0007669"/>
    <property type="project" value="UniProtKB-KW"/>
</dbReference>
<dbReference type="Gene3D" id="1.10.150.130">
    <property type="match status" value="1"/>
</dbReference>
<dbReference type="Pfam" id="PF02899">
    <property type="entry name" value="Phage_int_SAM_1"/>
    <property type="match status" value="1"/>
</dbReference>
<dbReference type="EMBL" id="AP024237">
    <property type="protein sequence ID" value="BCO36374.1"/>
    <property type="molecule type" value="Genomic_DNA"/>
</dbReference>
<evidence type="ECO:0000256" key="1">
    <source>
        <dbReference type="ARBA" id="ARBA00022908"/>
    </source>
</evidence>
<dbReference type="EMBL" id="AP024237">
    <property type="protein sequence ID" value="BCO36360.1"/>
    <property type="molecule type" value="Genomic_DNA"/>
</dbReference>
<feature type="domain" description="Tyr recombinase" evidence="5">
    <location>
        <begin position="151"/>
        <end position="329"/>
    </location>
</feature>
<dbReference type="Proteomes" id="UP000595446">
    <property type="component" value="Chromosome"/>
</dbReference>
<evidence type="ECO:0000313" key="16">
    <source>
        <dbReference type="Proteomes" id="UP000595446"/>
    </source>
</evidence>
<dbReference type="InterPro" id="IPR002104">
    <property type="entry name" value="Integrase_catalytic"/>
</dbReference>
<dbReference type="EMBL" id="AP024237">
    <property type="protein sequence ID" value="BCO34915.1"/>
    <property type="molecule type" value="Genomic_DNA"/>
</dbReference>
<dbReference type="PANTHER" id="PTHR30349:SF81">
    <property type="entry name" value="TYROSINE RECOMBINASE XERC"/>
    <property type="match status" value="1"/>
</dbReference>
<dbReference type="InterPro" id="IPR010998">
    <property type="entry name" value="Integrase_recombinase_N"/>
</dbReference>
<evidence type="ECO:0000313" key="8">
    <source>
        <dbReference type="EMBL" id="BCO34925.1"/>
    </source>
</evidence>